<dbReference type="GO" id="GO:0005886">
    <property type="term" value="C:plasma membrane"/>
    <property type="evidence" value="ECO:0007669"/>
    <property type="project" value="UniProtKB-SubCell"/>
</dbReference>
<evidence type="ECO:0000256" key="13">
    <source>
        <dbReference type="ARBA" id="ARBA00023065"/>
    </source>
</evidence>
<dbReference type="Pfam" id="PF00702">
    <property type="entry name" value="Hydrolase"/>
    <property type="match status" value="1"/>
</dbReference>
<comment type="similarity">
    <text evidence="2 15">Belongs to the cation transport ATPase (P-type) (TC 3.A.3) family. Type IB subfamily.</text>
</comment>
<keyword evidence="3" id="KW-0813">Transport</keyword>
<evidence type="ECO:0000256" key="14">
    <source>
        <dbReference type="ARBA" id="ARBA00023136"/>
    </source>
</evidence>
<evidence type="ECO:0000256" key="3">
    <source>
        <dbReference type="ARBA" id="ARBA00022448"/>
    </source>
</evidence>
<keyword evidence="8 15" id="KW-0547">Nucleotide-binding</keyword>
<dbReference type="SFLD" id="SFLDF00027">
    <property type="entry name" value="p-type_atpase"/>
    <property type="match status" value="1"/>
</dbReference>
<dbReference type="PROSITE" id="PS50846">
    <property type="entry name" value="HMA_2"/>
    <property type="match status" value="1"/>
</dbReference>
<evidence type="ECO:0000313" key="17">
    <source>
        <dbReference type="EMBL" id="BCB25863.1"/>
    </source>
</evidence>
<dbReference type="Proteomes" id="UP000502260">
    <property type="component" value="Chromosome"/>
</dbReference>
<evidence type="ECO:0000256" key="11">
    <source>
        <dbReference type="ARBA" id="ARBA00022967"/>
    </source>
</evidence>
<keyword evidence="14 15" id="KW-0472">Membrane</keyword>
<protein>
    <submittedName>
        <fullName evidence="17">Copper-translocating P-type ATPase</fullName>
    </submittedName>
</protein>
<evidence type="ECO:0000256" key="5">
    <source>
        <dbReference type="ARBA" id="ARBA00022553"/>
    </source>
</evidence>
<feature type="transmembrane region" description="Helical" evidence="15">
    <location>
        <begin position="287"/>
        <end position="305"/>
    </location>
</feature>
<dbReference type="SUPFAM" id="SSF81653">
    <property type="entry name" value="Calcium ATPase, transduction domain A"/>
    <property type="match status" value="1"/>
</dbReference>
<dbReference type="GO" id="GO:0055070">
    <property type="term" value="P:copper ion homeostasis"/>
    <property type="evidence" value="ECO:0007669"/>
    <property type="project" value="TreeGrafter"/>
</dbReference>
<keyword evidence="18" id="KW-1185">Reference proteome</keyword>
<evidence type="ECO:0000256" key="15">
    <source>
        <dbReference type="RuleBase" id="RU362081"/>
    </source>
</evidence>
<feature type="transmembrane region" description="Helical" evidence="15">
    <location>
        <begin position="263"/>
        <end position="281"/>
    </location>
</feature>
<evidence type="ECO:0000259" key="16">
    <source>
        <dbReference type="PROSITE" id="PS50846"/>
    </source>
</evidence>
<dbReference type="InterPro" id="IPR036412">
    <property type="entry name" value="HAD-like_sf"/>
</dbReference>
<dbReference type="PRINTS" id="PR00119">
    <property type="entry name" value="CATATPASE"/>
</dbReference>
<comment type="subcellular location">
    <subcellularLocation>
        <location evidence="1">Cell membrane</location>
        <topology evidence="1">Multi-pass membrane protein</topology>
    </subcellularLocation>
</comment>
<dbReference type="PROSITE" id="PS00154">
    <property type="entry name" value="ATPASE_E1_E2"/>
    <property type="match status" value="1"/>
</dbReference>
<dbReference type="InterPro" id="IPR021993">
    <property type="entry name" value="ATPase-cat-bd"/>
</dbReference>
<dbReference type="SUPFAM" id="SSF81665">
    <property type="entry name" value="Calcium ATPase, transmembrane domain M"/>
    <property type="match status" value="1"/>
</dbReference>
<dbReference type="PANTHER" id="PTHR43520:SF5">
    <property type="entry name" value="CATION-TRANSPORTING P-TYPE ATPASE-RELATED"/>
    <property type="match status" value="1"/>
</dbReference>
<dbReference type="Pfam" id="PF12156">
    <property type="entry name" value="ATPase-cat_bd"/>
    <property type="match status" value="1"/>
</dbReference>
<keyword evidence="12 15" id="KW-1133">Transmembrane helix</keyword>
<dbReference type="Gene3D" id="3.40.1110.10">
    <property type="entry name" value="Calcium-transporting ATPase, cytoplasmic domain N"/>
    <property type="match status" value="1"/>
</dbReference>
<keyword evidence="4 15" id="KW-1003">Cell membrane</keyword>
<dbReference type="InterPro" id="IPR044492">
    <property type="entry name" value="P_typ_ATPase_HD_dom"/>
</dbReference>
<feature type="transmembrane region" description="Helical" evidence="15">
    <location>
        <begin position="443"/>
        <end position="465"/>
    </location>
</feature>
<evidence type="ECO:0000256" key="2">
    <source>
        <dbReference type="ARBA" id="ARBA00006024"/>
    </source>
</evidence>
<dbReference type="RefSeq" id="WP_173060592.1">
    <property type="nucleotide sequence ID" value="NZ_AP022853.1"/>
</dbReference>
<feature type="transmembrane region" description="Helical" evidence="15">
    <location>
        <begin position="226"/>
        <end position="251"/>
    </location>
</feature>
<dbReference type="NCBIfam" id="TIGR01525">
    <property type="entry name" value="ATPase-IB_hvy"/>
    <property type="match status" value="1"/>
</dbReference>
<keyword evidence="11" id="KW-1278">Translocase</keyword>
<dbReference type="SUPFAM" id="SSF55008">
    <property type="entry name" value="HMA, heavy metal-associated domain"/>
    <property type="match status" value="1"/>
</dbReference>
<dbReference type="GO" id="GO:0005524">
    <property type="term" value="F:ATP binding"/>
    <property type="evidence" value="ECO:0007669"/>
    <property type="project" value="UniProtKB-UniRule"/>
</dbReference>
<gene>
    <name evidence="17" type="ORF">SKTS_07490</name>
</gene>
<dbReference type="Gene3D" id="2.70.150.10">
    <property type="entry name" value="Calcium-transporting ATPase, cytoplasmic transduction domain A"/>
    <property type="match status" value="1"/>
</dbReference>
<dbReference type="NCBIfam" id="TIGR01511">
    <property type="entry name" value="ATPase-IB1_Cu"/>
    <property type="match status" value="1"/>
</dbReference>
<dbReference type="InterPro" id="IPR023214">
    <property type="entry name" value="HAD_sf"/>
</dbReference>
<dbReference type="SFLD" id="SFLDS00003">
    <property type="entry name" value="Haloacid_Dehalogenase"/>
    <property type="match status" value="1"/>
</dbReference>
<dbReference type="InterPro" id="IPR008250">
    <property type="entry name" value="ATPase_P-typ_transduc_dom_A_sf"/>
</dbReference>
<keyword evidence="5" id="KW-0597">Phosphoprotein</keyword>
<name>A0A6F8V7P9_9PROT</name>
<accession>A0A6F8V7P9</accession>
<dbReference type="FunFam" id="2.70.150.10:FF:000002">
    <property type="entry name" value="Copper-transporting ATPase 1, putative"/>
    <property type="match status" value="1"/>
</dbReference>
<dbReference type="Pfam" id="PF00403">
    <property type="entry name" value="HMA"/>
    <property type="match status" value="1"/>
</dbReference>
<organism evidence="17 18">
    <name type="scientific">Sulfurimicrobium lacus</name>
    <dbReference type="NCBI Taxonomy" id="2715678"/>
    <lineage>
        <taxon>Bacteria</taxon>
        <taxon>Pseudomonadati</taxon>
        <taxon>Pseudomonadota</taxon>
        <taxon>Betaproteobacteria</taxon>
        <taxon>Nitrosomonadales</taxon>
        <taxon>Sulfuricellaceae</taxon>
        <taxon>Sulfurimicrobium</taxon>
    </lineage>
</organism>
<dbReference type="InterPro" id="IPR006121">
    <property type="entry name" value="HMA_dom"/>
</dbReference>
<dbReference type="InterPro" id="IPR023299">
    <property type="entry name" value="ATPase_P-typ_cyto_dom_N"/>
</dbReference>
<dbReference type="SUPFAM" id="SSF56784">
    <property type="entry name" value="HAD-like"/>
    <property type="match status" value="1"/>
</dbReference>
<dbReference type="InterPro" id="IPR036163">
    <property type="entry name" value="HMA_dom_sf"/>
</dbReference>
<dbReference type="AlphaFoldDB" id="A0A6F8V7P9"/>
<dbReference type="InterPro" id="IPR001757">
    <property type="entry name" value="P_typ_ATPase"/>
</dbReference>
<sequence>MNATAKPDCVSQECFHCGQPIPQNSHYPVVIEAVSREMCCRGCQAVAEAIVDGGLEDYYRHRTAKSGTAALDAADVVPEWLRQAKLYDLPEVQKSFVRQEVGEVREASLILEGIVCAACVWLNEHHLSGLPGVLSVEINYSTHRARVRWDNSRIKLSEILHAVAAIGYTAHPFDPGRQEQLFLKERQAALRRLFIAGIGMMQVMMYAIPAYVAGGDGTMPPWIESIMRWASLTLTLPVVGYSAWPFFLGAWRDLKLRQAGMDVPVALGIGAAFMASVYATLTGGGEVYFDSITMFVFFLLSGRFLEMGARRKAADAAEKLVKMQPAMASRLPAYPNTQSDELVAVSSLSLGEYLLIRPGESVPADGVVEQGSSRVDESLLTGESRPVPRNAGGRLIAGTINVDSPLIMRIEGLGQDTVLSGIVRLLDRALAEKPALAQVADRVASWFVLALLLIAVGTGVAWYFIEPARAFWITVAVLVVSCPCALSLATPAALTAATGSLTRLGLLTTRGHALETLAKATHFVFDKTGTLTYGKMNLLETVALGAVGRERCLAMAAALERASEHAIANAIATAAAGSNDQFSVEETTNLPGSGVEGKIGGQRYRLGRPAFVAELCGTPLPDALLQVPEGATVVALGSEDAWLALFALGDTLRPDAAYLVNGLQLRGKTVVLLSGDQEEAVHRVAQQLGIATVRAAMTPQGKLDYVRGLQRDGAVVAMVGDGVNDAPVLAAAGVSVAMGGGTQVARASADMILLSEQLPHLLAGVDIAVKTSRIIRQNLTWAFVYNLIAIPLAALGYVTPWMAGIGMSASSLMVVLNALRLVEPDAVKGRK</sequence>
<reference evidence="18" key="1">
    <citation type="submission" date="2020-03" db="EMBL/GenBank/DDBJ databases">
        <title>Complete genome sequence of sulfur-oxidizing bacterium skT11.</title>
        <authorList>
            <person name="Kanda M."/>
            <person name="Kojima H."/>
            <person name="Fukui M."/>
        </authorList>
    </citation>
    <scope>NUCLEOTIDE SEQUENCE [LARGE SCALE GENOMIC DNA]</scope>
    <source>
        <strain evidence="18">skT11</strain>
    </source>
</reference>
<dbReference type="InterPro" id="IPR018303">
    <property type="entry name" value="ATPase_P-typ_P_site"/>
</dbReference>
<dbReference type="Gene3D" id="3.40.50.1000">
    <property type="entry name" value="HAD superfamily/HAD-like"/>
    <property type="match status" value="1"/>
</dbReference>
<dbReference type="GO" id="GO:0043682">
    <property type="term" value="F:P-type divalent copper transporter activity"/>
    <property type="evidence" value="ECO:0007669"/>
    <property type="project" value="TreeGrafter"/>
</dbReference>
<dbReference type="SFLD" id="SFLDG00002">
    <property type="entry name" value="C1.7:_P-type_atpase_like"/>
    <property type="match status" value="1"/>
</dbReference>
<dbReference type="CDD" id="cd02079">
    <property type="entry name" value="P-type_ATPase_HM"/>
    <property type="match status" value="1"/>
</dbReference>
<dbReference type="PANTHER" id="PTHR43520">
    <property type="entry name" value="ATP7, ISOFORM B"/>
    <property type="match status" value="1"/>
</dbReference>
<keyword evidence="9 15" id="KW-0067">ATP-binding</keyword>
<dbReference type="KEGG" id="slac:SKTS_07490"/>
<dbReference type="InterPro" id="IPR023298">
    <property type="entry name" value="ATPase_P-typ_TM_dom_sf"/>
</dbReference>
<keyword evidence="6 15" id="KW-0812">Transmembrane</keyword>
<evidence type="ECO:0000256" key="9">
    <source>
        <dbReference type="ARBA" id="ARBA00022840"/>
    </source>
</evidence>
<feature type="transmembrane region" description="Helical" evidence="15">
    <location>
        <begin position="779"/>
        <end position="798"/>
    </location>
</feature>
<evidence type="ECO:0000256" key="10">
    <source>
        <dbReference type="ARBA" id="ARBA00022842"/>
    </source>
</evidence>
<evidence type="ECO:0000256" key="1">
    <source>
        <dbReference type="ARBA" id="ARBA00004651"/>
    </source>
</evidence>
<evidence type="ECO:0000256" key="8">
    <source>
        <dbReference type="ARBA" id="ARBA00022741"/>
    </source>
</evidence>
<evidence type="ECO:0000256" key="7">
    <source>
        <dbReference type="ARBA" id="ARBA00022723"/>
    </source>
</evidence>
<dbReference type="InterPro" id="IPR027256">
    <property type="entry name" value="P-typ_ATPase_IB"/>
</dbReference>
<keyword evidence="10" id="KW-0460">Magnesium</keyword>
<feature type="transmembrane region" description="Helical" evidence="15">
    <location>
        <begin position="471"/>
        <end position="494"/>
    </location>
</feature>
<dbReference type="InterPro" id="IPR059000">
    <property type="entry name" value="ATPase_P-type_domA"/>
</dbReference>
<keyword evidence="7 15" id="KW-0479">Metal-binding</keyword>
<evidence type="ECO:0000256" key="12">
    <source>
        <dbReference type="ARBA" id="ARBA00022989"/>
    </source>
</evidence>
<evidence type="ECO:0000256" key="4">
    <source>
        <dbReference type="ARBA" id="ARBA00022475"/>
    </source>
</evidence>
<keyword evidence="13" id="KW-0406">Ion transport</keyword>
<dbReference type="NCBIfam" id="TIGR01494">
    <property type="entry name" value="ATPase_P-type"/>
    <property type="match status" value="1"/>
</dbReference>
<feature type="domain" description="HMA" evidence="16">
    <location>
        <begin position="105"/>
        <end position="171"/>
    </location>
</feature>
<dbReference type="EMBL" id="AP022853">
    <property type="protein sequence ID" value="BCB25863.1"/>
    <property type="molecule type" value="Genomic_DNA"/>
</dbReference>
<feature type="transmembrane region" description="Helical" evidence="15">
    <location>
        <begin position="193"/>
        <end position="214"/>
    </location>
</feature>
<dbReference type="GO" id="GO:0016887">
    <property type="term" value="F:ATP hydrolysis activity"/>
    <property type="evidence" value="ECO:0007669"/>
    <property type="project" value="InterPro"/>
</dbReference>
<dbReference type="Pfam" id="PF00122">
    <property type="entry name" value="E1-E2_ATPase"/>
    <property type="match status" value="1"/>
</dbReference>
<proteinExistence type="inferred from homology"/>
<evidence type="ECO:0000313" key="18">
    <source>
        <dbReference type="Proteomes" id="UP000502260"/>
    </source>
</evidence>
<dbReference type="GO" id="GO:0005507">
    <property type="term" value="F:copper ion binding"/>
    <property type="evidence" value="ECO:0007669"/>
    <property type="project" value="TreeGrafter"/>
</dbReference>
<dbReference type="Gene3D" id="3.30.70.100">
    <property type="match status" value="1"/>
</dbReference>
<evidence type="ECO:0000256" key="6">
    <source>
        <dbReference type="ARBA" id="ARBA00022692"/>
    </source>
</evidence>